<dbReference type="EMBL" id="DF968065">
    <property type="protein sequence ID" value="GAP02904.1"/>
    <property type="molecule type" value="Genomic_DNA"/>
</dbReference>
<proteinExistence type="predicted"/>
<reference evidence="1 2" key="1">
    <citation type="journal article" date="2015" name="BMC Genomics">
        <title>Comparative genomics of Fructobacillus spp. and Leuconostoc spp. reveals niche-specific evolution of Fructobacillus spp.</title>
        <authorList>
            <person name="Endo A."/>
            <person name="Tanizawa Y."/>
            <person name="Tanaka N."/>
            <person name="Maeno S."/>
            <person name="Kumar H."/>
            <person name="Shiwa Y."/>
            <person name="Okada S."/>
            <person name="Yoshikawa H."/>
            <person name="Dicks L."/>
            <person name="Nakagawa J."/>
            <person name="Arita M."/>
        </authorList>
    </citation>
    <scope>NUCLEOTIDE SEQUENCE [LARGE SCALE GENOMIC DNA]</scope>
    <source>
        <strain evidence="1 2">DSM 15468</strain>
    </source>
</reference>
<gene>
    <name evidence="1" type="ORF">FPFC_030840</name>
</gene>
<organism evidence="1 2">
    <name type="scientific">Fructobacillus pseudoficulneus</name>
    <dbReference type="NCBI Taxonomy" id="220714"/>
    <lineage>
        <taxon>Bacteria</taxon>
        <taxon>Bacillati</taxon>
        <taxon>Bacillota</taxon>
        <taxon>Bacilli</taxon>
        <taxon>Lactobacillales</taxon>
        <taxon>Lactobacillaceae</taxon>
        <taxon>Fructobacillus</taxon>
    </lineage>
</organism>
<keyword evidence="2" id="KW-1185">Reference proteome</keyword>
<dbReference type="STRING" id="220714.SAMN05660469_1409"/>
<protein>
    <submittedName>
        <fullName evidence="1">Uncharacterized protein</fullName>
    </submittedName>
</protein>
<evidence type="ECO:0000313" key="1">
    <source>
        <dbReference type="EMBL" id="GAP02904.1"/>
    </source>
</evidence>
<accession>A0A3F3GVL3</accession>
<name>A0A3F3GVL3_9LACO</name>
<sequence length="114" mass="13081">MTNNKLVASSLINQTQVGKGKTLNQQIGVVNYIVGMDEKRLKDLVDIKVAEVLACRHDISNGTYQKQLIDLSQKLDIINQRLEELERIQTDKVEIIVPVVQLINNQYYTFPKKR</sequence>
<evidence type="ECO:0000313" key="2">
    <source>
        <dbReference type="Proteomes" id="UP000061227"/>
    </source>
</evidence>
<dbReference type="AlphaFoldDB" id="A0A3F3GVL3"/>
<dbReference type="Proteomes" id="UP000061227">
    <property type="component" value="Unassembled WGS sequence"/>
</dbReference>
<dbReference type="RefSeq" id="WP_143404257.1">
    <property type="nucleotide sequence ID" value="NZ_DF968065.1"/>
</dbReference>